<keyword evidence="5 9" id="KW-0812">Transmembrane</keyword>
<feature type="transmembrane region" description="Helical" evidence="9">
    <location>
        <begin position="116"/>
        <end position="135"/>
    </location>
</feature>
<keyword evidence="12" id="KW-1185">Reference proteome</keyword>
<feature type="transmembrane region" description="Helical" evidence="9">
    <location>
        <begin position="332"/>
        <end position="353"/>
    </location>
</feature>
<sequence length="399" mass="40998">MEFSLSALIIVPTLAVVAPLLAGLVGRIARVHVVVFEILLGLLVGPSVLGWVPSNGFTTQIADFGLAFLFFMAGSETDFSAIKGRLAATALAGWLLSLIIGVSIGIAVGLSAVGGIIIGIALTSTALGTIMPMLRDAHEMSTPFGRAVIAVGAVGEFGPLVAISLFLSGRTTAGASVVLVAFVVISAIAVFAASRGRTASFYKLIASTLHTSTQLAVRIVVMIVAALAALSIALGLDMLLGAFTAGVICRVLLSGARPEHKELIETKLEAVSFGFLVPIFFINVGITFDLHALLSNGRALILLPIFVLFLLVVRGVPGGFAAPPGSRFADRLALVLFTATGLPIIVAVTAIGVDEKYLAPGTASALVGAGMLSVLLFPAIAMGQRSRARKAQRPHPGSG</sequence>
<feature type="transmembrane region" description="Helical" evidence="9">
    <location>
        <begin position="300"/>
        <end position="320"/>
    </location>
</feature>
<dbReference type="Gene3D" id="1.20.1530.20">
    <property type="match status" value="1"/>
</dbReference>
<keyword evidence="8 9" id="KW-0472">Membrane</keyword>
<evidence type="ECO:0000256" key="2">
    <source>
        <dbReference type="ARBA" id="ARBA00005551"/>
    </source>
</evidence>
<protein>
    <submittedName>
        <fullName evidence="11">Transporter (CPA2 family)</fullName>
    </submittedName>
</protein>
<comment type="similarity">
    <text evidence="2">Belongs to the monovalent cation:proton antiporter 2 (CPA2) transporter (TC 2.A.37) family.</text>
</comment>
<feature type="domain" description="Cation/H+ exchanger transmembrane" evidence="10">
    <location>
        <begin position="18"/>
        <end position="378"/>
    </location>
</feature>
<evidence type="ECO:0000259" key="10">
    <source>
        <dbReference type="Pfam" id="PF00999"/>
    </source>
</evidence>
<keyword evidence="4" id="KW-0050">Antiport</keyword>
<feature type="transmembrane region" description="Helical" evidence="9">
    <location>
        <begin position="33"/>
        <end position="51"/>
    </location>
</feature>
<gene>
    <name evidence="11" type="ORF">CLV47_106121</name>
</gene>
<evidence type="ECO:0000256" key="8">
    <source>
        <dbReference type="ARBA" id="ARBA00023136"/>
    </source>
</evidence>
<proteinExistence type="inferred from homology"/>
<dbReference type="EMBL" id="PVUE01000006">
    <property type="protein sequence ID" value="PRZ42250.1"/>
    <property type="molecule type" value="Genomic_DNA"/>
</dbReference>
<evidence type="ECO:0000313" key="11">
    <source>
        <dbReference type="EMBL" id="PRZ42250.1"/>
    </source>
</evidence>
<feature type="transmembrane region" description="Helical" evidence="9">
    <location>
        <begin position="6"/>
        <end position="26"/>
    </location>
</feature>
<name>A0A2T1A0W3_9ACTN</name>
<feature type="transmembrane region" description="Helical" evidence="9">
    <location>
        <begin position="268"/>
        <end position="288"/>
    </location>
</feature>
<organism evidence="11 12">
    <name type="scientific">Antricoccus suffuscus</name>
    <dbReference type="NCBI Taxonomy" id="1629062"/>
    <lineage>
        <taxon>Bacteria</taxon>
        <taxon>Bacillati</taxon>
        <taxon>Actinomycetota</taxon>
        <taxon>Actinomycetes</taxon>
        <taxon>Geodermatophilales</taxon>
        <taxon>Antricoccaceae</taxon>
        <taxon>Antricoccus</taxon>
    </lineage>
</organism>
<evidence type="ECO:0000256" key="9">
    <source>
        <dbReference type="SAM" id="Phobius"/>
    </source>
</evidence>
<dbReference type="RefSeq" id="WP_106348752.1">
    <property type="nucleotide sequence ID" value="NZ_PVUE01000006.1"/>
</dbReference>
<feature type="transmembrane region" description="Helical" evidence="9">
    <location>
        <begin position="57"/>
        <end position="74"/>
    </location>
</feature>
<accession>A0A2T1A0W3</accession>
<feature type="transmembrane region" description="Helical" evidence="9">
    <location>
        <begin position="147"/>
        <end position="167"/>
    </location>
</feature>
<dbReference type="Proteomes" id="UP000237752">
    <property type="component" value="Unassembled WGS sequence"/>
</dbReference>
<comment type="caution">
    <text evidence="11">The sequence shown here is derived from an EMBL/GenBank/DDBJ whole genome shotgun (WGS) entry which is preliminary data.</text>
</comment>
<keyword evidence="6 9" id="KW-1133">Transmembrane helix</keyword>
<dbReference type="InterPro" id="IPR006153">
    <property type="entry name" value="Cation/H_exchanger_TM"/>
</dbReference>
<evidence type="ECO:0000256" key="5">
    <source>
        <dbReference type="ARBA" id="ARBA00022692"/>
    </source>
</evidence>
<evidence type="ECO:0000256" key="3">
    <source>
        <dbReference type="ARBA" id="ARBA00022448"/>
    </source>
</evidence>
<dbReference type="AlphaFoldDB" id="A0A2T1A0W3"/>
<evidence type="ECO:0000256" key="6">
    <source>
        <dbReference type="ARBA" id="ARBA00022989"/>
    </source>
</evidence>
<feature type="transmembrane region" description="Helical" evidence="9">
    <location>
        <begin position="86"/>
        <end position="110"/>
    </location>
</feature>
<keyword evidence="3" id="KW-0813">Transport</keyword>
<evidence type="ECO:0000256" key="1">
    <source>
        <dbReference type="ARBA" id="ARBA00004141"/>
    </source>
</evidence>
<dbReference type="Pfam" id="PF00999">
    <property type="entry name" value="Na_H_Exchanger"/>
    <property type="match status" value="1"/>
</dbReference>
<dbReference type="GO" id="GO:1902600">
    <property type="term" value="P:proton transmembrane transport"/>
    <property type="evidence" value="ECO:0007669"/>
    <property type="project" value="InterPro"/>
</dbReference>
<dbReference type="PANTHER" id="PTHR43562:SF1">
    <property type="entry name" value="NA(+)_H(+) ANTIPORTER YJBQ-RELATED"/>
    <property type="match status" value="1"/>
</dbReference>
<dbReference type="OrthoDB" id="9793589at2"/>
<keyword evidence="7" id="KW-0406">Ion transport</keyword>
<feature type="transmembrane region" description="Helical" evidence="9">
    <location>
        <begin position="365"/>
        <end position="383"/>
    </location>
</feature>
<dbReference type="GO" id="GO:0015297">
    <property type="term" value="F:antiporter activity"/>
    <property type="evidence" value="ECO:0007669"/>
    <property type="project" value="UniProtKB-KW"/>
</dbReference>
<dbReference type="PANTHER" id="PTHR43562">
    <property type="entry name" value="NAPA-TYPE SODIUM/HYDROGEN ANTIPORTER"/>
    <property type="match status" value="1"/>
</dbReference>
<feature type="transmembrane region" description="Helical" evidence="9">
    <location>
        <begin position="173"/>
        <end position="194"/>
    </location>
</feature>
<dbReference type="InterPro" id="IPR038770">
    <property type="entry name" value="Na+/solute_symporter_sf"/>
</dbReference>
<dbReference type="GO" id="GO:0016020">
    <property type="term" value="C:membrane"/>
    <property type="evidence" value="ECO:0007669"/>
    <property type="project" value="UniProtKB-SubCell"/>
</dbReference>
<feature type="transmembrane region" description="Helical" evidence="9">
    <location>
        <begin position="215"/>
        <end position="233"/>
    </location>
</feature>
<reference evidence="11 12" key="1">
    <citation type="submission" date="2018-03" db="EMBL/GenBank/DDBJ databases">
        <title>Genomic Encyclopedia of Archaeal and Bacterial Type Strains, Phase II (KMG-II): from individual species to whole genera.</title>
        <authorList>
            <person name="Goeker M."/>
        </authorList>
    </citation>
    <scope>NUCLEOTIDE SEQUENCE [LARGE SCALE GENOMIC DNA]</scope>
    <source>
        <strain evidence="11 12">DSM 100065</strain>
    </source>
</reference>
<comment type="subcellular location">
    <subcellularLocation>
        <location evidence="1">Membrane</location>
        <topology evidence="1">Multi-pass membrane protein</topology>
    </subcellularLocation>
</comment>
<evidence type="ECO:0000313" key="12">
    <source>
        <dbReference type="Proteomes" id="UP000237752"/>
    </source>
</evidence>
<evidence type="ECO:0000256" key="4">
    <source>
        <dbReference type="ARBA" id="ARBA00022449"/>
    </source>
</evidence>
<feature type="transmembrane region" description="Helical" evidence="9">
    <location>
        <begin position="239"/>
        <end position="256"/>
    </location>
</feature>
<evidence type="ECO:0000256" key="7">
    <source>
        <dbReference type="ARBA" id="ARBA00023065"/>
    </source>
</evidence>